<dbReference type="EMBL" id="CAJOAX010000075">
    <property type="protein sequence ID" value="CAF3500906.1"/>
    <property type="molecule type" value="Genomic_DNA"/>
</dbReference>
<comment type="subcellular location">
    <subcellularLocation>
        <location evidence="2">Cytoplasm</location>
    </subcellularLocation>
    <subcellularLocation>
        <location evidence="1">Nucleus</location>
    </subcellularLocation>
</comment>
<dbReference type="GO" id="GO:0006611">
    <property type="term" value="P:protein export from nucleus"/>
    <property type="evidence" value="ECO:0007669"/>
    <property type="project" value="TreeGrafter"/>
</dbReference>
<dbReference type="SUPFAM" id="SSF48371">
    <property type="entry name" value="ARM repeat"/>
    <property type="match status" value="1"/>
</dbReference>
<dbReference type="InterPro" id="IPR011989">
    <property type="entry name" value="ARM-like"/>
</dbReference>
<protein>
    <recommendedName>
        <fullName evidence="8">Exportin-7/Ran-binding protein 17 TPR repeats domain-containing protein</fullName>
    </recommendedName>
</protein>
<evidence type="ECO:0000256" key="6">
    <source>
        <dbReference type="ARBA" id="ARBA00022927"/>
    </source>
</evidence>
<dbReference type="Proteomes" id="UP000663823">
    <property type="component" value="Unassembled WGS sequence"/>
</dbReference>
<dbReference type="Gene3D" id="3.10.450.10">
    <property type="match status" value="1"/>
</dbReference>
<dbReference type="Gene3D" id="1.25.10.10">
    <property type="entry name" value="Leucine-rich Repeat Variant"/>
    <property type="match status" value="1"/>
</dbReference>
<keyword evidence="7" id="KW-0539">Nucleus</keyword>
<proteinExistence type="inferred from homology"/>
<dbReference type="InterPro" id="IPR057947">
    <property type="entry name" value="TPR_XPO7/RBP17"/>
</dbReference>
<organism evidence="9 10">
    <name type="scientific">Rotaria sordida</name>
    <dbReference type="NCBI Taxonomy" id="392033"/>
    <lineage>
        <taxon>Eukaryota</taxon>
        <taxon>Metazoa</taxon>
        <taxon>Spiralia</taxon>
        <taxon>Gnathifera</taxon>
        <taxon>Rotifera</taxon>
        <taxon>Eurotatoria</taxon>
        <taxon>Bdelloidea</taxon>
        <taxon>Philodinida</taxon>
        <taxon>Philodinidae</taxon>
        <taxon>Rotaria</taxon>
    </lineage>
</organism>
<evidence type="ECO:0000313" key="10">
    <source>
        <dbReference type="Proteomes" id="UP000663823"/>
    </source>
</evidence>
<keyword evidence="6" id="KW-0653">Protein transport</keyword>
<dbReference type="GO" id="GO:0005737">
    <property type="term" value="C:cytoplasm"/>
    <property type="evidence" value="ECO:0007669"/>
    <property type="project" value="UniProtKB-SubCell"/>
</dbReference>
<gene>
    <name evidence="9" type="ORF">OTI717_LOCUS1703</name>
</gene>
<dbReference type="PANTHER" id="PTHR12596">
    <property type="entry name" value="EXPORTIN 4,7-RELATED"/>
    <property type="match status" value="1"/>
</dbReference>
<comment type="similarity">
    <text evidence="3">Belongs to the exportin family.</text>
</comment>
<dbReference type="InterPro" id="IPR044189">
    <property type="entry name" value="XPO4/7-like"/>
</dbReference>
<dbReference type="Pfam" id="PF25795">
    <property type="entry name" value="TPR_XPO7"/>
    <property type="match status" value="1"/>
</dbReference>
<evidence type="ECO:0000256" key="2">
    <source>
        <dbReference type="ARBA" id="ARBA00004496"/>
    </source>
</evidence>
<reference evidence="9" key="1">
    <citation type="submission" date="2021-02" db="EMBL/GenBank/DDBJ databases">
        <authorList>
            <person name="Nowell W R."/>
        </authorList>
    </citation>
    <scope>NUCLEOTIDE SEQUENCE</scope>
</reference>
<evidence type="ECO:0000256" key="1">
    <source>
        <dbReference type="ARBA" id="ARBA00004123"/>
    </source>
</evidence>
<evidence type="ECO:0000256" key="3">
    <source>
        <dbReference type="ARBA" id="ARBA00009466"/>
    </source>
</evidence>
<keyword evidence="5" id="KW-0963">Cytoplasm</keyword>
<evidence type="ECO:0000256" key="7">
    <source>
        <dbReference type="ARBA" id="ARBA00023242"/>
    </source>
</evidence>
<dbReference type="InterPro" id="IPR016024">
    <property type="entry name" value="ARM-type_fold"/>
</dbReference>
<evidence type="ECO:0000259" key="8">
    <source>
        <dbReference type="Pfam" id="PF25795"/>
    </source>
</evidence>
<keyword evidence="4" id="KW-0813">Transport</keyword>
<evidence type="ECO:0000313" key="9">
    <source>
        <dbReference type="EMBL" id="CAF3500906.1"/>
    </source>
</evidence>
<accession>A0A818H1Q1</accession>
<name>A0A818H1Q1_9BILA</name>
<dbReference type="PANTHER" id="PTHR12596:SF2">
    <property type="entry name" value="EXPORTIN-7 ISOFORM X1"/>
    <property type="match status" value="1"/>
</dbReference>
<dbReference type="GO" id="GO:0005049">
    <property type="term" value="F:nuclear export signal receptor activity"/>
    <property type="evidence" value="ECO:0007669"/>
    <property type="project" value="InterPro"/>
</dbReference>
<dbReference type="GO" id="GO:0005643">
    <property type="term" value="C:nuclear pore"/>
    <property type="evidence" value="ECO:0007669"/>
    <property type="project" value="TreeGrafter"/>
</dbReference>
<sequence>MTDELRNNMSPIMDATPEIQKISEYPEIKYAAIDALYRKHHEHKVHRFTEEHREKHIVNWKVTKYAEEKVAYGTNYFLKISIDNNLFIHIRIHRHKNQNKYDFYALREVFKHNHATCVFTEGTIKSVHIMDALEIEHLCGQLYSGGVSSEQLRTVSQRLETFVSQPNCLSQCRILLDRALTPYTQFFGATTLIKYFNRSSNQPSVSFTERFELRTYILEYLYKHNRSLAPFVLAELVKLYARLTKNSWFDLSPNTTNLNNEIYPFQTFTDDLLKFQIDPPHFSVALQLLIAILSEISVPNDEETSARAFSKHRKICISFRDTKLLDIYLFACQYLRDVIINQKKVLGLSNDLNDYPKTITSVQLQGDYYLVVEKLLSLALACLTYDYLGTGSSIHDVDVSDENQTLQVPLAWHDHVVDGSFYRLFFSYYFLFSNTSLVPLAISCLVQLSSVRRSLLNTNERLTVLNHMTYGIRSILEQAAGLLADEKSLHEFCRLIARLKSNTQLHELIRIDNYPLFIETLFRFTIDHLLSVHHHRQYHLSPNTLHYILSFWSKIVAFLSHSSKLSESSSSNDSPTSHLLDIYVPQIVCYYVQSRLDALNNDDVLYMELFDNDQTILQQQLEMISIMSRLDYNKTCALLCTCFDDLAQQYQQAANSETVERRFTFLIYVLGCVIGARGITLTSLSLPTDDQDLFDGELVVRVLQLMTYIQQKTAGETQNNNKNSINTAITTTTTTDKIGSTPYSERLELAVLFFFEQFRRQYIGDHGRSNKIYQVLFKHLGIADEEQLLSIFIKKLFTNLQYSTITDKLIERTVGCFSDLSQGYQSVRRLVKLDPIQYFINNHTQDLFPFLHHTSTTKRSNNSNITASSWSRLRTTFYAAVGRMLMHEFRYDEDDDDRVEAFMTPFTNHCNRLVQIFKDFPDFTAFNVGQFATMGQFNPTLASLDEIQSLIIGIVRDLRGICSAFVSKQAYSSLFDWLYPSYLPLFLKALYVFYDRADVYNPLLKFFHELTSNRQERLAFDSTKPSAYLLFRATSNLLYIFQTKTIVHVNATLPETDGILFYKSKLKPIITCLRIIRACLIGNYVNFGVFHLYSDPCFDNCLQVFLSILTSIKQTHLLAYPKLTLSYFTLIETLSLVQIDFLANLTTPLFGYVLETISEGFLSPEQTIQNSCCIFLDTFLSYIFRSVKKSNAPASLMANINEYGNLFRQILVNLLNGIIFAECKNIYSVSKPLLGLILLNENQFFTEIKQQLLYGHTQAKQAILSAALDKLMTGIDRTLTQVNKEHFTQNITQFRNDIQDSLRGMLINNNDLSSSVSSIPLSSSFLSSASTIASNVPVTIAISTLIPSSSTSTPVEELMTL</sequence>
<evidence type="ECO:0000256" key="4">
    <source>
        <dbReference type="ARBA" id="ARBA00022448"/>
    </source>
</evidence>
<comment type="caution">
    <text evidence="9">The sequence shown here is derived from an EMBL/GenBank/DDBJ whole genome shotgun (WGS) entry which is preliminary data.</text>
</comment>
<evidence type="ECO:0000256" key="5">
    <source>
        <dbReference type="ARBA" id="ARBA00022490"/>
    </source>
</evidence>
<feature type="domain" description="Exportin-7/Ran-binding protein 17 TPR repeats" evidence="8">
    <location>
        <begin position="612"/>
        <end position="857"/>
    </location>
</feature>